<dbReference type="Pfam" id="PF00383">
    <property type="entry name" value="dCMP_cyt_deam_1"/>
    <property type="match status" value="1"/>
</dbReference>
<feature type="active site" description="Proton donor" evidence="14">
    <location>
        <position position="57"/>
    </location>
</feature>
<feature type="binding site" evidence="16">
    <location>
        <position position="90"/>
    </location>
    <ligand>
        <name>Zn(2+)</name>
        <dbReference type="ChEBI" id="CHEBI:29105"/>
        <note>catalytic</note>
    </ligand>
</feature>
<feature type="binding site" evidence="15">
    <location>
        <position position="160"/>
    </location>
    <ligand>
        <name>NADP(+)</name>
        <dbReference type="ChEBI" id="CHEBI:58349"/>
    </ligand>
</feature>
<evidence type="ECO:0000256" key="11">
    <source>
        <dbReference type="ARBA" id="ARBA00023002"/>
    </source>
</evidence>
<feature type="binding site" evidence="15">
    <location>
        <position position="190"/>
    </location>
    <ligand>
        <name>substrate</name>
    </ligand>
</feature>
<reference evidence="18 19" key="1">
    <citation type="submission" date="2017-04" db="EMBL/GenBank/DDBJ databases">
        <title>Draft genome sequence of Zooshikella ganghwensis VG4 isolated from Red Sea sediments.</title>
        <authorList>
            <person name="Rehman Z."/>
            <person name="Alam I."/>
            <person name="Kamau A."/>
            <person name="Bajic V."/>
            <person name="Leiknes T."/>
        </authorList>
    </citation>
    <scope>NUCLEOTIDE SEQUENCE [LARGE SCALE GENOMIC DNA]</scope>
    <source>
        <strain evidence="18 19">VG4</strain>
    </source>
</reference>
<proteinExistence type="inferred from homology"/>
<evidence type="ECO:0000256" key="13">
    <source>
        <dbReference type="PIRNR" id="PIRNR006769"/>
    </source>
</evidence>
<evidence type="ECO:0000256" key="12">
    <source>
        <dbReference type="ARBA" id="ARBA00023268"/>
    </source>
</evidence>
<dbReference type="NCBIfam" id="TIGR00227">
    <property type="entry name" value="ribD_Cterm"/>
    <property type="match status" value="1"/>
</dbReference>
<feature type="binding site" evidence="15">
    <location>
        <position position="236"/>
    </location>
    <ligand>
        <name>NADP(+)</name>
        <dbReference type="ChEBI" id="CHEBI:58349"/>
    </ligand>
</feature>
<dbReference type="Proteomes" id="UP000257039">
    <property type="component" value="Unassembled WGS sequence"/>
</dbReference>
<keyword evidence="7 13" id="KW-0479">Metal-binding</keyword>
<dbReference type="Gene3D" id="3.40.140.10">
    <property type="entry name" value="Cytidine Deaminase, domain 2"/>
    <property type="match status" value="1"/>
</dbReference>
<dbReference type="RefSeq" id="WP_094786150.1">
    <property type="nucleotide sequence ID" value="NZ_NDXW01000001.1"/>
</dbReference>
<dbReference type="CDD" id="cd01284">
    <property type="entry name" value="Riboflavin_deaminase-reductase"/>
    <property type="match status" value="1"/>
</dbReference>
<protein>
    <recommendedName>
        <fullName evidence="13">Riboflavin biosynthesis protein RibD</fullName>
    </recommendedName>
    <domain>
        <recommendedName>
            <fullName evidence="13">Diaminohydroxyphosphoribosylaminopyrimidine deaminase</fullName>
            <shortName evidence="13">DRAP deaminase</shortName>
            <ecNumber evidence="13">3.5.4.26</ecNumber>
        </recommendedName>
        <alternativeName>
            <fullName evidence="13">Riboflavin-specific deaminase</fullName>
        </alternativeName>
    </domain>
    <domain>
        <recommendedName>
            <fullName evidence="13">5-amino-6-(5-phosphoribosylamino)uracil reductase</fullName>
            <ecNumber evidence="13">1.1.1.193</ecNumber>
        </recommendedName>
        <alternativeName>
            <fullName evidence="13">HTP reductase</fullName>
        </alternativeName>
    </domain>
</protein>
<dbReference type="PANTHER" id="PTHR38011:SF7">
    <property type="entry name" value="2,5-DIAMINO-6-RIBOSYLAMINO-4(3H)-PYRIMIDINONE 5'-PHOSPHATE REDUCTASE"/>
    <property type="match status" value="1"/>
</dbReference>
<dbReference type="EC" id="3.5.4.26" evidence="13"/>
<dbReference type="InterPro" id="IPR011549">
    <property type="entry name" value="RibD_C"/>
</dbReference>
<dbReference type="GO" id="GO:0009231">
    <property type="term" value="P:riboflavin biosynthetic process"/>
    <property type="evidence" value="ECO:0007669"/>
    <property type="project" value="UniProtKB-UniPathway"/>
</dbReference>
<keyword evidence="19" id="KW-1185">Reference proteome</keyword>
<feature type="binding site" evidence="16">
    <location>
        <position position="55"/>
    </location>
    <ligand>
        <name>Zn(2+)</name>
        <dbReference type="ChEBI" id="CHEBI:29105"/>
        <note>catalytic</note>
    </ligand>
</feature>
<evidence type="ECO:0000256" key="5">
    <source>
        <dbReference type="ARBA" id="ARBA00007417"/>
    </source>
</evidence>
<comment type="similarity">
    <text evidence="4 13">In the N-terminal section; belongs to the cytidine and deoxycytidylate deaminase family.</text>
</comment>
<feature type="binding site" evidence="15">
    <location>
        <position position="213"/>
    </location>
    <ligand>
        <name>substrate</name>
    </ligand>
</feature>
<dbReference type="InterPro" id="IPR004794">
    <property type="entry name" value="Eubact_RibD"/>
</dbReference>
<feature type="binding site" evidence="15">
    <location>
        <begin position="309"/>
        <end position="315"/>
    </location>
    <ligand>
        <name>NADP(+)</name>
        <dbReference type="ChEBI" id="CHEBI:58349"/>
    </ligand>
</feature>
<dbReference type="PROSITE" id="PS00903">
    <property type="entry name" value="CYT_DCMP_DEAMINASES_1"/>
    <property type="match status" value="1"/>
</dbReference>
<dbReference type="GO" id="GO:0008270">
    <property type="term" value="F:zinc ion binding"/>
    <property type="evidence" value="ECO:0007669"/>
    <property type="project" value="InterPro"/>
</dbReference>
<dbReference type="InterPro" id="IPR016192">
    <property type="entry name" value="APOBEC/CMP_deaminase_Zn-bd"/>
</dbReference>
<evidence type="ECO:0000256" key="4">
    <source>
        <dbReference type="ARBA" id="ARBA00005259"/>
    </source>
</evidence>
<evidence type="ECO:0000256" key="2">
    <source>
        <dbReference type="ARBA" id="ARBA00004882"/>
    </source>
</evidence>
<comment type="similarity">
    <text evidence="5 13">In the C-terminal section; belongs to the HTP reductase family.</text>
</comment>
<comment type="catalytic activity">
    <reaction evidence="13">
        <text>2,5-diamino-6-hydroxy-4-(5-phosphoribosylamino)-pyrimidine + H2O + H(+) = 5-amino-6-(5-phospho-D-ribosylamino)uracil + NH4(+)</text>
        <dbReference type="Rhea" id="RHEA:21868"/>
        <dbReference type="ChEBI" id="CHEBI:15377"/>
        <dbReference type="ChEBI" id="CHEBI:15378"/>
        <dbReference type="ChEBI" id="CHEBI:28938"/>
        <dbReference type="ChEBI" id="CHEBI:58453"/>
        <dbReference type="ChEBI" id="CHEBI:58614"/>
        <dbReference type="EC" id="3.5.4.26"/>
    </reaction>
</comment>
<evidence type="ECO:0000256" key="16">
    <source>
        <dbReference type="PIRSR" id="PIRSR006769-3"/>
    </source>
</evidence>
<dbReference type="Gene3D" id="3.40.430.10">
    <property type="entry name" value="Dihydrofolate Reductase, subunit A"/>
    <property type="match status" value="1"/>
</dbReference>
<keyword evidence="10 13" id="KW-0521">NADP</keyword>
<feature type="binding site" evidence="15">
    <location>
        <position position="210"/>
    </location>
    <ligand>
        <name>substrate</name>
    </ligand>
</feature>
<dbReference type="UniPathway" id="UPA00275">
    <property type="reaction ID" value="UER00401"/>
</dbReference>
<dbReference type="SUPFAM" id="SSF53597">
    <property type="entry name" value="Dihydrofolate reductase-like"/>
    <property type="match status" value="1"/>
</dbReference>
<keyword evidence="11 13" id="KW-0560">Oxidoreductase</keyword>
<dbReference type="EC" id="1.1.1.193" evidence="13"/>
<keyword evidence="9 13" id="KW-0862">Zinc</keyword>
<keyword evidence="8 13" id="KW-0378">Hydrolase</keyword>
<keyword evidence="6 13" id="KW-0686">Riboflavin biosynthesis</keyword>
<evidence type="ECO:0000256" key="15">
    <source>
        <dbReference type="PIRSR" id="PIRSR006769-2"/>
    </source>
</evidence>
<dbReference type="InterPro" id="IPR002734">
    <property type="entry name" value="RibDG_C"/>
</dbReference>
<feature type="domain" description="CMP/dCMP-type deaminase" evidence="17">
    <location>
        <begin position="6"/>
        <end position="120"/>
    </location>
</feature>
<dbReference type="InterPro" id="IPR016193">
    <property type="entry name" value="Cytidine_deaminase-like"/>
</dbReference>
<comment type="catalytic activity">
    <reaction evidence="13">
        <text>5-amino-6-(5-phospho-D-ribitylamino)uracil + NADP(+) = 5-amino-6-(5-phospho-D-ribosylamino)uracil + NADPH + H(+)</text>
        <dbReference type="Rhea" id="RHEA:17845"/>
        <dbReference type="ChEBI" id="CHEBI:15378"/>
        <dbReference type="ChEBI" id="CHEBI:57783"/>
        <dbReference type="ChEBI" id="CHEBI:58349"/>
        <dbReference type="ChEBI" id="CHEBI:58421"/>
        <dbReference type="ChEBI" id="CHEBI:58453"/>
        <dbReference type="EC" id="1.1.1.193"/>
    </reaction>
</comment>
<evidence type="ECO:0000256" key="6">
    <source>
        <dbReference type="ARBA" id="ARBA00022619"/>
    </source>
</evidence>
<dbReference type="PIRSF" id="PIRSF006769">
    <property type="entry name" value="RibD"/>
    <property type="match status" value="1"/>
</dbReference>
<keyword evidence="12" id="KW-0511">Multifunctional enzyme</keyword>
<dbReference type="InterPro" id="IPR050765">
    <property type="entry name" value="Riboflavin_Biosynth_HTPR"/>
</dbReference>
<evidence type="ECO:0000256" key="9">
    <source>
        <dbReference type="ARBA" id="ARBA00022833"/>
    </source>
</evidence>
<feature type="binding site" evidence="15">
    <location>
        <position position="206"/>
    </location>
    <ligand>
        <name>substrate</name>
    </ligand>
</feature>
<evidence type="ECO:0000256" key="7">
    <source>
        <dbReference type="ARBA" id="ARBA00022723"/>
    </source>
</evidence>
<comment type="cofactor">
    <cofactor evidence="13 16">
        <name>Zn(2+)</name>
        <dbReference type="ChEBI" id="CHEBI:29105"/>
    </cofactor>
    <text evidence="13 16">Binds 1 zinc ion.</text>
</comment>
<dbReference type="AlphaFoldDB" id="A0A4P9VJB4"/>
<dbReference type="GO" id="GO:0008835">
    <property type="term" value="F:diaminohydroxyphosphoribosylaminopyrimidine deaminase activity"/>
    <property type="evidence" value="ECO:0007669"/>
    <property type="project" value="UniProtKB-EC"/>
</dbReference>
<comment type="pathway">
    <text evidence="3 13">Cofactor biosynthesis; riboflavin biosynthesis; 5-amino-6-(D-ribitylamino)uracil from GTP: step 3/4.</text>
</comment>
<evidence type="ECO:0000259" key="17">
    <source>
        <dbReference type="PROSITE" id="PS51747"/>
    </source>
</evidence>
<gene>
    <name evidence="18" type="primary">ribD</name>
    <name evidence="18" type="ORF">B9G39_04060</name>
</gene>
<feature type="binding site" evidence="15">
    <location>
        <position position="307"/>
    </location>
    <ligand>
        <name>substrate</name>
    </ligand>
</feature>
<evidence type="ECO:0000256" key="1">
    <source>
        <dbReference type="ARBA" id="ARBA00002151"/>
    </source>
</evidence>
<evidence type="ECO:0000256" key="3">
    <source>
        <dbReference type="ARBA" id="ARBA00004910"/>
    </source>
</evidence>
<dbReference type="PANTHER" id="PTHR38011">
    <property type="entry name" value="DIHYDROFOLATE REDUCTASE FAMILY PROTEIN (AFU_ORTHOLOGUE AFUA_8G06820)"/>
    <property type="match status" value="1"/>
</dbReference>
<dbReference type="InterPro" id="IPR024072">
    <property type="entry name" value="DHFR-like_dom_sf"/>
</dbReference>
<evidence type="ECO:0000256" key="10">
    <source>
        <dbReference type="ARBA" id="ARBA00022857"/>
    </source>
</evidence>
<feature type="binding site" evidence="15">
    <location>
        <position position="202"/>
    </location>
    <ligand>
        <name>NADP(+)</name>
        <dbReference type="ChEBI" id="CHEBI:58349"/>
    </ligand>
</feature>
<dbReference type="NCBIfam" id="TIGR00326">
    <property type="entry name" value="eubact_ribD"/>
    <property type="match status" value="1"/>
</dbReference>
<dbReference type="GO" id="GO:0008703">
    <property type="term" value="F:5-amino-6-(5-phosphoribosylamino)uracil reductase activity"/>
    <property type="evidence" value="ECO:0007669"/>
    <property type="project" value="UniProtKB-EC"/>
</dbReference>
<sequence>MSIVSAFDQAMMAKALQLAAKGTYSTHPNPRVGCVITINEQIIASGWHKRAGEPHAELEALNCLPAGVAKGATVYVTLEPCSHHGRTPPCSDALIAAGVRRVVIAMEDPNPLVAGKGIKYLQAAGIDVICGVLEAEAKALNAGFIKRMCEGLPYVRCKAAMSLDGATAMENGESQWITGPAARVDVHKLRAKSAAVITGIGTVLADDPALNVRLTKEQLPEITEQKFPPVRVLLDSQLRIPLTARLLHTKGKVIIVHSPGVAIDQQRALREKGIELWEMEHDSSEKIHLTAVLKKLAQAEINDVLLEAGAKLAGAFLAEQLIDELVIYTAPVLMGSQTRPVFYTPHWNSMLDKVKLKIADWRQVGDDWRLIAYPAYE</sequence>
<dbReference type="Pfam" id="PF01872">
    <property type="entry name" value="RibD_C"/>
    <property type="match status" value="1"/>
</dbReference>
<dbReference type="FunFam" id="3.40.140.10:FF:000025">
    <property type="entry name" value="Riboflavin biosynthesis protein RibD"/>
    <property type="match status" value="1"/>
</dbReference>
<evidence type="ECO:0000256" key="14">
    <source>
        <dbReference type="PIRSR" id="PIRSR006769-1"/>
    </source>
</evidence>
<feature type="binding site" evidence="16">
    <location>
        <position position="81"/>
    </location>
    <ligand>
        <name>Zn(2+)</name>
        <dbReference type="ChEBI" id="CHEBI:29105"/>
        <note>catalytic</note>
    </ligand>
</feature>
<dbReference type="SUPFAM" id="SSF53927">
    <property type="entry name" value="Cytidine deaminase-like"/>
    <property type="match status" value="1"/>
</dbReference>
<dbReference type="PROSITE" id="PS51747">
    <property type="entry name" value="CYT_DCMP_DEAMINASES_2"/>
    <property type="match status" value="1"/>
</dbReference>
<feature type="binding site" evidence="15">
    <location>
        <position position="176"/>
    </location>
    <ligand>
        <name>NADP(+)</name>
        <dbReference type="ChEBI" id="CHEBI:58349"/>
    </ligand>
</feature>
<dbReference type="GO" id="GO:0050661">
    <property type="term" value="F:NADP binding"/>
    <property type="evidence" value="ECO:0007669"/>
    <property type="project" value="InterPro"/>
</dbReference>
<dbReference type="InterPro" id="IPR002125">
    <property type="entry name" value="CMP_dCMP_dom"/>
</dbReference>
<comment type="pathway">
    <text evidence="2 13">Cofactor biosynthesis; riboflavin biosynthesis; 5-amino-6-(D-ribitylamino)uracil from GTP: step 2/4.</text>
</comment>
<accession>A0A4P9VJB4</accession>
<comment type="caution">
    <text evidence="18">The sequence shown here is derived from an EMBL/GenBank/DDBJ whole genome shotgun (WGS) entry which is preliminary data.</text>
</comment>
<name>A0A4P9VJB4_9GAMM</name>
<feature type="binding site" evidence="15">
    <location>
        <position position="174"/>
    </location>
    <ligand>
        <name>substrate</name>
    </ligand>
</feature>
<comment type="function">
    <text evidence="1 13">Converts 2,5-diamino-6-(ribosylamino)-4(3h)-pyrimidinone 5'-phosphate into 5-amino-6-(ribosylamino)-2,4(1h,3h)-pyrimidinedione 5'-phosphate.</text>
</comment>
<dbReference type="EMBL" id="NDXW01000001">
    <property type="protein sequence ID" value="RDH42686.1"/>
    <property type="molecule type" value="Genomic_DNA"/>
</dbReference>
<evidence type="ECO:0000313" key="18">
    <source>
        <dbReference type="EMBL" id="RDH42686.1"/>
    </source>
</evidence>
<evidence type="ECO:0000256" key="8">
    <source>
        <dbReference type="ARBA" id="ARBA00022801"/>
    </source>
</evidence>
<organism evidence="18 19">
    <name type="scientific">Zooshikella ganghwensis</name>
    <dbReference type="NCBI Taxonomy" id="202772"/>
    <lineage>
        <taxon>Bacteria</taxon>
        <taxon>Pseudomonadati</taxon>
        <taxon>Pseudomonadota</taxon>
        <taxon>Gammaproteobacteria</taxon>
        <taxon>Oceanospirillales</taxon>
        <taxon>Zooshikellaceae</taxon>
        <taxon>Zooshikella</taxon>
    </lineage>
</organism>
<evidence type="ECO:0000313" key="19">
    <source>
        <dbReference type="Proteomes" id="UP000257039"/>
    </source>
</evidence>